<evidence type="ECO:0000313" key="1">
    <source>
        <dbReference type="EMBL" id="KIA61122.1"/>
    </source>
</evidence>
<organism evidence="1 2">
    <name type="scientific">Nocardia vulneris</name>
    <dbReference type="NCBI Taxonomy" id="1141657"/>
    <lineage>
        <taxon>Bacteria</taxon>
        <taxon>Bacillati</taxon>
        <taxon>Actinomycetota</taxon>
        <taxon>Actinomycetes</taxon>
        <taxon>Mycobacteriales</taxon>
        <taxon>Nocardiaceae</taxon>
        <taxon>Nocardia</taxon>
    </lineage>
</organism>
<dbReference type="EMBL" id="JNFP01000051">
    <property type="protein sequence ID" value="KIA61122.1"/>
    <property type="molecule type" value="Genomic_DNA"/>
</dbReference>
<keyword evidence="2" id="KW-1185">Reference proteome</keyword>
<proteinExistence type="predicted"/>
<name>A0ABR4Z770_9NOCA</name>
<reference evidence="1 2" key="1">
    <citation type="journal article" date="2014" name="Int. J. Syst. Evol. Microbiol.">
        <title>Nocardia vulneris sp. nov., isolated from wounds of human patients in North America.</title>
        <authorList>
            <person name="Lasker B.A."/>
            <person name="Bell M."/>
            <person name="Klenk H.P."/>
            <person name="Sproer C."/>
            <person name="Schumann C."/>
            <person name="Schumann P."/>
            <person name="Brown J.M."/>
        </authorList>
    </citation>
    <scope>NUCLEOTIDE SEQUENCE [LARGE SCALE GENOMIC DNA]</scope>
    <source>
        <strain evidence="1 2">W9851</strain>
    </source>
</reference>
<sequence length="111" mass="12706">MQAAEEAAWFCQHCNIQYHAALVEESTKTLVAELMRRCWFEDQPWLRAHAITVRIRWTDPATVAIEAWDIPTTEPDRTAAASGYRLFRMTLLRVGNPLLQMGSFRQGGLDV</sequence>
<gene>
    <name evidence="1" type="ORF">FG87_32850</name>
</gene>
<dbReference type="Proteomes" id="UP000031364">
    <property type="component" value="Unassembled WGS sequence"/>
</dbReference>
<accession>A0ABR4Z770</accession>
<protein>
    <submittedName>
        <fullName evidence="1">Uncharacterized protein</fullName>
    </submittedName>
</protein>
<evidence type="ECO:0000313" key="2">
    <source>
        <dbReference type="Proteomes" id="UP000031364"/>
    </source>
</evidence>
<comment type="caution">
    <text evidence="1">The sequence shown here is derived from an EMBL/GenBank/DDBJ whole genome shotgun (WGS) entry which is preliminary data.</text>
</comment>